<comment type="similarity">
    <text evidence="1">Belongs to the cytidine and deoxycytidylate deaminase family.</text>
</comment>
<dbReference type="Gene3D" id="3.40.140.10">
    <property type="entry name" value="Cytidine Deaminase, domain 2"/>
    <property type="match status" value="1"/>
</dbReference>
<keyword evidence="3" id="KW-0378">Hydrolase</keyword>
<dbReference type="Pfam" id="PF00383">
    <property type="entry name" value="dCMP_cyt_deam_1"/>
    <property type="match status" value="1"/>
</dbReference>
<name>A0A109N2Y0_9BACI</name>
<keyword evidence="7" id="KW-1185">Reference proteome</keyword>
<protein>
    <submittedName>
        <fullName evidence="6">Guanine deaminase</fullName>
    </submittedName>
</protein>
<evidence type="ECO:0000256" key="2">
    <source>
        <dbReference type="ARBA" id="ARBA00022723"/>
    </source>
</evidence>
<sequence length="155" mass="17443">MDVKFMEMAVRLAHENVLAKNGGPFGAIIVKNGIVIGRGCNNVTTANDPTAHAEVQAIRDACRNLNSFQLTDCDIYTSCEPCPMCIGAIYWARPRAIYFASTKEDAAHIGFDDHFIYQELSIPIENRAIKMERLSYNGHDLPFRAWDINSERVNY</sequence>
<proteinExistence type="inferred from homology"/>
<dbReference type="PROSITE" id="PS00903">
    <property type="entry name" value="CYT_DCMP_DEAMINASES_1"/>
    <property type="match status" value="1"/>
</dbReference>
<comment type="caution">
    <text evidence="6">The sequence shown here is derived from an EMBL/GenBank/DDBJ whole genome shotgun (WGS) entry which is preliminary data.</text>
</comment>
<dbReference type="FunFam" id="3.40.140.10:FF:000011">
    <property type="entry name" value="tRNA-specific adenosine deaminase"/>
    <property type="match status" value="1"/>
</dbReference>
<reference evidence="6 7" key="1">
    <citation type="submission" date="2015-11" db="EMBL/GenBank/DDBJ databases">
        <title>Genome Sequence of Bacillus simplex strain VanAntwerpen2.</title>
        <authorList>
            <person name="Couger M.B."/>
        </authorList>
    </citation>
    <scope>NUCLEOTIDE SEQUENCE [LARGE SCALE GENOMIC DNA]</scope>
    <source>
        <strain evidence="6 7">VanAntwerpen02</strain>
    </source>
</reference>
<accession>A0A109N2Y0</accession>
<evidence type="ECO:0000259" key="5">
    <source>
        <dbReference type="PROSITE" id="PS51747"/>
    </source>
</evidence>
<keyword evidence="2" id="KW-0479">Metal-binding</keyword>
<evidence type="ECO:0000256" key="4">
    <source>
        <dbReference type="ARBA" id="ARBA00022833"/>
    </source>
</evidence>
<evidence type="ECO:0000256" key="1">
    <source>
        <dbReference type="ARBA" id="ARBA00006576"/>
    </source>
</evidence>
<gene>
    <name evidence="6" type="ORF">AS888_11660</name>
</gene>
<dbReference type="RefSeq" id="WP_061140240.1">
    <property type="nucleotide sequence ID" value="NZ_LNNH01000003.1"/>
</dbReference>
<evidence type="ECO:0000313" key="6">
    <source>
        <dbReference type="EMBL" id="KWW22490.1"/>
    </source>
</evidence>
<dbReference type="InterPro" id="IPR002125">
    <property type="entry name" value="CMP_dCMP_dom"/>
</dbReference>
<dbReference type="CDD" id="cd01285">
    <property type="entry name" value="nucleoside_deaminase"/>
    <property type="match status" value="1"/>
</dbReference>
<feature type="domain" description="CMP/dCMP-type deaminase" evidence="5">
    <location>
        <begin position="1"/>
        <end position="124"/>
    </location>
</feature>
<dbReference type="PANTHER" id="PTHR11079">
    <property type="entry name" value="CYTOSINE DEAMINASE FAMILY MEMBER"/>
    <property type="match status" value="1"/>
</dbReference>
<evidence type="ECO:0000256" key="3">
    <source>
        <dbReference type="ARBA" id="ARBA00022801"/>
    </source>
</evidence>
<organism evidence="6 7">
    <name type="scientific">Peribacillus simplex</name>
    <dbReference type="NCBI Taxonomy" id="1478"/>
    <lineage>
        <taxon>Bacteria</taxon>
        <taxon>Bacillati</taxon>
        <taxon>Bacillota</taxon>
        <taxon>Bacilli</taxon>
        <taxon>Bacillales</taxon>
        <taxon>Bacillaceae</taxon>
        <taxon>Peribacillus</taxon>
    </lineage>
</organism>
<evidence type="ECO:0000313" key="7">
    <source>
        <dbReference type="Proteomes" id="UP000064189"/>
    </source>
</evidence>
<dbReference type="GO" id="GO:0047974">
    <property type="term" value="F:guanosine deaminase activity"/>
    <property type="evidence" value="ECO:0007669"/>
    <property type="project" value="TreeGrafter"/>
</dbReference>
<dbReference type="PROSITE" id="PS51747">
    <property type="entry name" value="CYT_DCMP_DEAMINASES_2"/>
    <property type="match status" value="1"/>
</dbReference>
<dbReference type="Proteomes" id="UP000064189">
    <property type="component" value="Unassembled WGS sequence"/>
</dbReference>
<keyword evidence="4" id="KW-0862">Zinc</keyword>
<dbReference type="AlphaFoldDB" id="A0A109N2Y0"/>
<dbReference type="SUPFAM" id="SSF53927">
    <property type="entry name" value="Cytidine deaminase-like"/>
    <property type="match status" value="1"/>
</dbReference>
<dbReference type="InterPro" id="IPR016193">
    <property type="entry name" value="Cytidine_deaminase-like"/>
</dbReference>
<dbReference type="GO" id="GO:0008270">
    <property type="term" value="F:zinc ion binding"/>
    <property type="evidence" value="ECO:0007669"/>
    <property type="project" value="InterPro"/>
</dbReference>
<dbReference type="GO" id="GO:0006152">
    <property type="term" value="P:purine nucleoside catabolic process"/>
    <property type="evidence" value="ECO:0007669"/>
    <property type="project" value="TreeGrafter"/>
</dbReference>
<dbReference type="PANTHER" id="PTHR11079:SF161">
    <property type="entry name" value="CMP_DCMP-TYPE DEAMINASE DOMAIN-CONTAINING PROTEIN"/>
    <property type="match status" value="1"/>
</dbReference>
<dbReference type="EMBL" id="LNNH01000003">
    <property type="protein sequence ID" value="KWW22490.1"/>
    <property type="molecule type" value="Genomic_DNA"/>
</dbReference>
<dbReference type="InterPro" id="IPR016192">
    <property type="entry name" value="APOBEC/CMP_deaminase_Zn-bd"/>
</dbReference>